<protein>
    <recommendedName>
        <fullName evidence="3">S-adenosyl-L-homocysteine hydrolase</fullName>
    </recommendedName>
</protein>
<proteinExistence type="predicted"/>
<sequence>MYQFITTAVSTIALAGPAMSGSDLVCMNKAELEAAIVGWYGEKPVLQIDDCTYLWAAGIGGTWTVVRHADDGTSCTREHGQNWSGVQGDELFAKLD</sequence>
<accession>A0ABZ2BZF4</accession>
<dbReference type="EMBL" id="CP143423">
    <property type="protein sequence ID" value="WVX51364.1"/>
    <property type="molecule type" value="Genomic_DNA"/>
</dbReference>
<dbReference type="RefSeq" id="WP_187428534.1">
    <property type="nucleotide sequence ID" value="NZ_CP143423.1"/>
</dbReference>
<dbReference type="Proteomes" id="UP001318682">
    <property type="component" value="Chromosome"/>
</dbReference>
<reference evidence="2" key="1">
    <citation type="submission" date="2024-01" db="EMBL/GenBank/DDBJ databases">
        <title>Roseobacter fucihabitans sp. nov., isolated from the brown alga Fucus spiralis.</title>
        <authorList>
            <person name="Hahnke S."/>
            <person name="Berger M."/>
            <person name="Schlingloff A."/>
            <person name="Athale I."/>
            <person name="Neumann-Schaal M."/>
            <person name="Adenaya A."/>
            <person name="Poehlein A."/>
            <person name="Daniel R."/>
            <person name="Pertersen J."/>
            <person name="Brinkhoff T."/>
        </authorList>
    </citation>
    <scope>NUCLEOTIDE SEQUENCE [LARGE SCALE GENOMIC DNA]</scope>
    <source>
        <strain evidence="2">B14</strain>
    </source>
</reference>
<evidence type="ECO:0008006" key="3">
    <source>
        <dbReference type="Google" id="ProtNLM"/>
    </source>
</evidence>
<evidence type="ECO:0000313" key="1">
    <source>
        <dbReference type="EMBL" id="WVX51364.1"/>
    </source>
</evidence>
<organism evidence="1 2">
    <name type="scientific">Roseobacter fucihabitans</name>
    <dbReference type="NCBI Taxonomy" id="1537242"/>
    <lineage>
        <taxon>Bacteria</taxon>
        <taxon>Pseudomonadati</taxon>
        <taxon>Pseudomonadota</taxon>
        <taxon>Alphaproteobacteria</taxon>
        <taxon>Rhodobacterales</taxon>
        <taxon>Roseobacteraceae</taxon>
        <taxon>Roseobacter</taxon>
    </lineage>
</organism>
<keyword evidence="2" id="KW-1185">Reference proteome</keyword>
<evidence type="ECO:0000313" key="2">
    <source>
        <dbReference type="Proteomes" id="UP001318682"/>
    </source>
</evidence>
<name>A0ABZ2BZF4_9RHOB</name>
<gene>
    <name evidence="1" type="ORF">ROLI_044650</name>
</gene>